<accession>A0AAE1KRC1</accession>
<evidence type="ECO:0000256" key="1">
    <source>
        <dbReference type="SAM" id="MobiDB-lite"/>
    </source>
</evidence>
<dbReference type="EMBL" id="JAWQEG010001310">
    <property type="protein sequence ID" value="KAK3880612.1"/>
    <property type="molecule type" value="Genomic_DNA"/>
</dbReference>
<feature type="region of interest" description="Disordered" evidence="1">
    <location>
        <begin position="1"/>
        <end position="47"/>
    </location>
</feature>
<dbReference type="AlphaFoldDB" id="A0AAE1KRC1"/>
<sequence length="121" mass="13044">MVEEECKVDSEKLEEGGGGERERERRGGRKRERRGGGGELERGGRREMKNGARVESLVLRILKLYATSFKKGREKTGYLVRGSEGLGMKGVLAAAAAAAAAAADARSGRVLLTNIVEINKV</sequence>
<comment type="caution">
    <text evidence="2">The sequence shown here is derived from an EMBL/GenBank/DDBJ whole genome shotgun (WGS) entry which is preliminary data.</text>
</comment>
<dbReference type="Proteomes" id="UP001286313">
    <property type="component" value="Unassembled WGS sequence"/>
</dbReference>
<reference evidence="2" key="1">
    <citation type="submission" date="2023-10" db="EMBL/GenBank/DDBJ databases">
        <title>Genome assemblies of two species of porcelain crab, Petrolisthes cinctipes and Petrolisthes manimaculis (Anomura: Porcellanidae).</title>
        <authorList>
            <person name="Angst P."/>
        </authorList>
    </citation>
    <scope>NUCLEOTIDE SEQUENCE</scope>
    <source>
        <strain evidence="2">PB745_01</strain>
        <tissue evidence="2">Gill</tissue>
    </source>
</reference>
<evidence type="ECO:0000313" key="2">
    <source>
        <dbReference type="EMBL" id="KAK3880612.1"/>
    </source>
</evidence>
<feature type="compositionally biased region" description="Basic and acidic residues" evidence="1">
    <location>
        <begin position="34"/>
        <end position="47"/>
    </location>
</feature>
<organism evidence="2 3">
    <name type="scientific">Petrolisthes cinctipes</name>
    <name type="common">Flat porcelain crab</name>
    <dbReference type="NCBI Taxonomy" id="88211"/>
    <lineage>
        <taxon>Eukaryota</taxon>
        <taxon>Metazoa</taxon>
        <taxon>Ecdysozoa</taxon>
        <taxon>Arthropoda</taxon>
        <taxon>Crustacea</taxon>
        <taxon>Multicrustacea</taxon>
        <taxon>Malacostraca</taxon>
        <taxon>Eumalacostraca</taxon>
        <taxon>Eucarida</taxon>
        <taxon>Decapoda</taxon>
        <taxon>Pleocyemata</taxon>
        <taxon>Anomura</taxon>
        <taxon>Galatheoidea</taxon>
        <taxon>Porcellanidae</taxon>
        <taxon>Petrolisthes</taxon>
    </lineage>
</organism>
<feature type="compositionally biased region" description="Basic and acidic residues" evidence="1">
    <location>
        <begin position="1"/>
        <end position="25"/>
    </location>
</feature>
<proteinExistence type="predicted"/>
<protein>
    <submittedName>
        <fullName evidence="2">Uncharacterized protein</fullName>
    </submittedName>
</protein>
<evidence type="ECO:0000313" key="3">
    <source>
        <dbReference type="Proteomes" id="UP001286313"/>
    </source>
</evidence>
<keyword evidence="3" id="KW-1185">Reference proteome</keyword>
<gene>
    <name evidence="2" type="ORF">Pcinc_014906</name>
</gene>
<name>A0AAE1KRC1_PETCI</name>